<evidence type="ECO:0000313" key="2">
    <source>
        <dbReference type="Proteomes" id="UP000033121"/>
    </source>
</evidence>
<sequence>MKTPSSIVPENERGKSLDLYAHTLAPSEPDAIVLFRMAVSRLLHPMTWGKVAGAHAFDVKIWGQEAGDLRAEIREGDYLKIDIPGPGSSAGDGYDWVKADRLEEGVDPDASESMGMRLRTCRNPEEQSNDTAHFFKEGAASIFILARSGNEVSAKYFGRNEETNDSGSLFDRLRNYVVSLGAKAGGSEKMWTDFINGLITT</sequence>
<proteinExistence type="predicted"/>
<gene>
    <name evidence="1" type="ORF">FPE01S_01_09230</name>
</gene>
<name>A0A0E9MWP1_9BACT</name>
<reference evidence="1 2" key="1">
    <citation type="submission" date="2015-04" db="EMBL/GenBank/DDBJ databases">
        <title>Whole genome shotgun sequence of Flavihumibacter petaseus NBRC 106054.</title>
        <authorList>
            <person name="Miyazawa S."/>
            <person name="Hosoyama A."/>
            <person name="Hashimoto M."/>
            <person name="Noguchi M."/>
            <person name="Tsuchikane K."/>
            <person name="Ohji S."/>
            <person name="Yamazoe A."/>
            <person name="Ichikawa N."/>
            <person name="Kimura A."/>
            <person name="Fujita N."/>
        </authorList>
    </citation>
    <scope>NUCLEOTIDE SEQUENCE [LARGE SCALE GENOMIC DNA]</scope>
    <source>
        <strain evidence="1 2">NBRC 106054</strain>
    </source>
</reference>
<comment type="caution">
    <text evidence="1">The sequence shown here is derived from an EMBL/GenBank/DDBJ whole genome shotgun (WGS) entry which is preliminary data.</text>
</comment>
<dbReference type="EMBL" id="BBWV01000001">
    <property type="protein sequence ID" value="GAO41908.1"/>
    <property type="molecule type" value="Genomic_DNA"/>
</dbReference>
<organism evidence="1 2">
    <name type="scientific">Flavihumibacter petaseus NBRC 106054</name>
    <dbReference type="NCBI Taxonomy" id="1220578"/>
    <lineage>
        <taxon>Bacteria</taxon>
        <taxon>Pseudomonadati</taxon>
        <taxon>Bacteroidota</taxon>
        <taxon>Chitinophagia</taxon>
        <taxon>Chitinophagales</taxon>
        <taxon>Chitinophagaceae</taxon>
        <taxon>Flavihumibacter</taxon>
    </lineage>
</organism>
<dbReference type="Proteomes" id="UP000033121">
    <property type="component" value="Unassembled WGS sequence"/>
</dbReference>
<dbReference type="AlphaFoldDB" id="A0A0E9MWP1"/>
<protein>
    <submittedName>
        <fullName evidence="1">Uncharacterized protein</fullName>
    </submittedName>
</protein>
<dbReference type="OrthoDB" id="947646at2"/>
<dbReference type="STRING" id="1220578.FPE01S_01_09230"/>
<dbReference type="RefSeq" id="WP_046367685.1">
    <property type="nucleotide sequence ID" value="NZ_BBWV01000001.1"/>
</dbReference>
<accession>A0A0E9MWP1</accession>
<evidence type="ECO:0000313" key="1">
    <source>
        <dbReference type="EMBL" id="GAO41908.1"/>
    </source>
</evidence>
<keyword evidence="2" id="KW-1185">Reference proteome</keyword>